<reference evidence="1" key="1">
    <citation type="submission" date="2023-07" db="EMBL/GenBank/DDBJ databases">
        <title>draft genome sequence of fig (Ficus carica).</title>
        <authorList>
            <person name="Takahashi T."/>
            <person name="Nishimura K."/>
        </authorList>
    </citation>
    <scope>NUCLEOTIDE SEQUENCE</scope>
</reference>
<organism evidence="1 2">
    <name type="scientific">Ficus carica</name>
    <name type="common">Common fig</name>
    <dbReference type="NCBI Taxonomy" id="3494"/>
    <lineage>
        <taxon>Eukaryota</taxon>
        <taxon>Viridiplantae</taxon>
        <taxon>Streptophyta</taxon>
        <taxon>Embryophyta</taxon>
        <taxon>Tracheophyta</taxon>
        <taxon>Spermatophyta</taxon>
        <taxon>Magnoliopsida</taxon>
        <taxon>eudicotyledons</taxon>
        <taxon>Gunneridae</taxon>
        <taxon>Pentapetalae</taxon>
        <taxon>rosids</taxon>
        <taxon>fabids</taxon>
        <taxon>Rosales</taxon>
        <taxon>Moraceae</taxon>
        <taxon>Ficeae</taxon>
        <taxon>Ficus</taxon>
    </lineage>
</organism>
<accession>A0AA88J8X3</accession>
<dbReference type="EMBL" id="BTGU01000219">
    <property type="protein sequence ID" value="GMN65197.1"/>
    <property type="molecule type" value="Genomic_DNA"/>
</dbReference>
<comment type="caution">
    <text evidence="1">The sequence shown here is derived from an EMBL/GenBank/DDBJ whole genome shotgun (WGS) entry which is preliminary data.</text>
</comment>
<dbReference type="AlphaFoldDB" id="A0AA88J8X3"/>
<proteinExistence type="predicted"/>
<name>A0AA88J8X3_FICCA</name>
<gene>
    <name evidence="1" type="ORF">TIFTF001_034269</name>
</gene>
<evidence type="ECO:0000313" key="1">
    <source>
        <dbReference type="EMBL" id="GMN65197.1"/>
    </source>
</evidence>
<protein>
    <submittedName>
        <fullName evidence="1">Uncharacterized protein</fullName>
    </submittedName>
</protein>
<sequence>MTLIEKRTIQRWPRLITTDNAGIVRAFELLPATVIMSTAILVLPTTTEMEIRIQCQITSNDNIMIVSIEDL</sequence>
<keyword evidence="2" id="KW-1185">Reference proteome</keyword>
<evidence type="ECO:0000313" key="2">
    <source>
        <dbReference type="Proteomes" id="UP001187192"/>
    </source>
</evidence>
<dbReference type="Proteomes" id="UP001187192">
    <property type="component" value="Unassembled WGS sequence"/>
</dbReference>